<reference evidence="3 4" key="1">
    <citation type="journal article" date="2015" name="Int. J. Syst. Evol. Microbiol.">
        <title>Acinetobacter equi sp. nov. isolated from horse faeces.</title>
        <authorList>
            <person name="Poppel M.T."/>
            <person name="Skiebe E."/>
            <person name="Laue M."/>
            <person name="Bergmann H."/>
            <person name="Ebersberger I."/>
            <person name="Garn T."/>
            <person name="Fruth A."/>
            <person name="Baumgardt S."/>
            <person name="Busse H.J."/>
            <person name="Wilharm G."/>
        </authorList>
    </citation>
    <scope>NUCLEOTIDE SEQUENCE [LARGE SCALE GENOMIC DNA]</scope>
    <source>
        <strain evidence="3 4">114</strain>
    </source>
</reference>
<dbReference type="Gene3D" id="3.10.129.10">
    <property type="entry name" value="Hotdog Thioesterase"/>
    <property type="match status" value="1"/>
</dbReference>
<evidence type="ECO:0000256" key="1">
    <source>
        <dbReference type="ARBA" id="ARBA00005953"/>
    </source>
</evidence>
<sequence length="135" mass="15487">MNNIQNLYLYKQDVAWGDMDAFGHVNNVIYYRYVESARIDYLNQIGILNYPIHIVVASSQCKYLSPVVYPDTLQIKVSINEIRSSGFSMGYTIWSESQQKVVAESEAVIVCVSQDNMAKTPIPNELKEKLFLLKR</sequence>
<name>A0A0N9VBV8_9GAMM</name>
<keyword evidence="2" id="KW-0378">Hydrolase</keyword>
<dbReference type="SUPFAM" id="SSF54637">
    <property type="entry name" value="Thioesterase/thiol ester dehydrase-isomerase"/>
    <property type="match status" value="1"/>
</dbReference>
<dbReference type="InterPro" id="IPR029069">
    <property type="entry name" value="HotDog_dom_sf"/>
</dbReference>
<dbReference type="PANTHER" id="PTHR31793">
    <property type="entry name" value="4-HYDROXYBENZOYL-COA THIOESTERASE FAMILY MEMBER"/>
    <property type="match status" value="1"/>
</dbReference>
<proteinExistence type="inferred from homology"/>
<evidence type="ECO:0000256" key="2">
    <source>
        <dbReference type="ARBA" id="ARBA00022801"/>
    </source>
</evidence>
<dbReference type="AlphaFoldDB" id="A0A0N9VBV8"/>
<dbReference type="EMBL" id="CP012808">
    <property type="protein sequence ID" value="ALH94562.1"/>
    <property type="molecule type" value="Genomic_DNA"/>
</dbReference>
<dbReference type="PIRSF" id="PIRSF003230">
    <property type="entry name" value="YbgC"/>
    <property type="match status" value="1"/>
</dbReference>
<keyword evidence="4" id="KW-1185">Reference proteome</keyword>
<organism evidence="3 4">
    <name type="scientific">Acinetobacter equi</name>
    <dbReference type="NCBI Taxonomy" id="1324350"/>
    <lineage>
        <taxon>Bacteria</taxon>
        <taxon>Pseudomonadati</taxon>
        <taxon>Pseudomonadota</taxon>
        <taxon>Gammaproteobacteria</taxon>
        <taxon>Moraxellales</taxon>
        <taxon>Moraxellaceae</taxon>
        <taxon>Acinetobacter</taxon>
    </lineage>
</organism>
<comment type="similarity">
    <text evidence="1">Belongs to the 4-hydroxybenzoyl-CoA thioesterase family.</text>
</comment>
<dbReference type="STRING" id="1324350.AOY20_02860"/>
<dbReference type="RefSeq" id="WP_054580465.1">
    <property type="nucleotide sequence ID" value="NZ_CP012808.1"/>
</dbReference>
<dbReference type="KEGG" id="aei:AOY20_02860"/>
<evidence type="ECO:0000313" key="4">
    <source>
        <dbReference type="Proteomes" id="UP000064939"/>
    </source>
</evidence>
<protein>
    <submittedName>
        <fullName evidence="3">Thioesterase</fullName>
    </submittedName>
</protein>
<evidence type="ECO:0000313" key="3">
    <source>
        <dbReference type="EMBL" id="ALH94562.1"/>
    </source>
</evidence>
<accession>A0A0N9VBV8</accession>
<dbReference type="InterPro" id="IPR050563">
    <property type="entry name" value="4-hydroxybenzoyl-CoA_TE"/>
</dbReference>
<dbReference type="CDD" id="cd00586">
    <property type="entry name" value="4HBT"/>
    <property type="match status" value="1"/>
</dbReference>
<dbReference type="PANTHER" id="PTHR31793:SF27">
    <property type="entry name" value="NOVEL THIOESTERASE SUPERFAMILY DOMAIN AND SAPOSIN A-TYPE DOMAIN CONTAINING PROTEIN (0610012H03RIK)"/>
    <property type="match status" value="1"/>
</dbReference>
<gene>
    <name evidence="3" type="ORF">AOY20_02860</name>
</gene>
<dbReference type="InterPro" id="IPR006684">
    <property type="entry name" value="YbgC/YbaW"/>
</dbReference>
<dbReference type="Proteomes" id="UP000064939">
    <property type="component" value="Chromosome"/>
</dbReference>
<dbReference type="OrthoDB" id="9799036at2"/>
<dbReference type="GO" id="GO:0047617">
    <property type="term" value="F:fatty acyl-CoA hydrolase activity"/>
    <property type="evidence" value="ECO:0007669"/>
    <property type="project" value="TreeGrafter"/>
</dbReference>
<dbReference type="Pfam" id="PF13279">
    <property type="entry name" value="4HBT_2"/>
    <property type="match status" value="1"/>
</dbReference>